<feature type="region of interest" description="Disordered" evidence="4">
    <location>
        <begin position="14"/>
        <end position="34"/>
    </location>
</feature>
<comment type="similarity">
    <text evidence="2">Belongs to the OSBP family.</text>
</comment>
<gene>
    <name evidence="5" type="primary">OSBPL10</name>
    <name evidence="5" type="ORF">GOODEAATRI_017193</name>
</gene>
<dbReference type="InterPro" id="IPR018494">
    <property type="entry name" value="Oxysterol-bd_CS"/>
</dbReference>
<dbReference type="SUPFAM" id="SSF144000">
    <property type="entry name" value="Oxysterol-binding protein-like"/>
    <property type="match status" value="1"/>
</dbReference>
<sequence>MMMSLCSLLKTSRLGQEDISPSEEVTDTEDNEEEDLGVLDDQRSVILHLLSQLKLGMDLTRVVLPTFILEKRSLLEMYANFMAHPDMFLSITAGATAEDRIIRFVEYYLTAFHEGRKGAVAKKPYNPVLGETFHCSWEVPRDKVKPLVRSNQGPTRESGRGSNNSQQGEDSPEGSYRVRFVAEQVSHHPPVSGFYCECRERQMCVNAHVWTKSKFMGMSVGVSMAVVNTEKYISNKSPLLFPAHRVLCLLEHDEEYIFTLPCAYARSILTVPWVELGGKVSINCIKSGYSATVTFHTKPFYGGKVHRVTAEVKHNLTNTIVCKAQGEWNGTLEFTYSSGETKVIDTSKLPVIRKRLRPVERQGRTESR</sequence>
<evidence type="ECO:0000313" key="6">
    <source>
        <dbReference type="Proteomes" id="UP001476798"/>
    </source>
</evidence>
<comment type="caution">
    <text evidence="5">The sequence shown here is derived from an EMBL/GenBank/DDBJ whole genome shotgun (WGS) entry which is preliminary data.</text>
</comment>
<proteinExistence type="inferred from homology"/>
<protein>
    <recommendedName>
        <fullName evidence="3">Oxysterol-binding protein</fullName>
    </recommendedName>
</protein>
<dbReference type="Proteomes" id="UP001476798">
    <property type="component" value="Unassembled WGS sequence"/>
</dbReference>
<accession>A0ABV0PZB0</accession>
<organism evidence="5 6">
    <name type="scientific">Goodea atripinnis</name>
    <dbReference type="NCBI Taxonomy" id="208336"/>
    <lineage>
        <taxon>Eukaryota</taxon>
        <taxon>Metazoa</taxon>
        <taxon>Chordata</taxon>
        <taxon>Craniata</taxon>
        <taxon>Vertebrata</taxon>
        <taxon>Euteleostomi</taxon>
        <taxon>Actinopterygii</taxon>
        <taxon>Neopterygii</taxon>
        <taxon>Teleostei</taxon>
        <taxon>Neoteleostei</taxon>
        <taxon>Acanthomorphata</taxon>
        <taxon>Ovalentaria</taxon>
        <taxon>Atherinomorphae</taxon>
        <taxon>Cyprinodontiformes</taxon>
        <taxon>Goodeidae</taxon>
        <taxon>Goodea</taxon>
    </lineage>
</organism>
<evidence type="ECO:0000256" key="4">
    <source>
        <dbReference type="SAM" id="MobiDB-lite"/>
    </source>
</evidence>
<evidence type="ECO:0000256" key="2">
    <source>
        <dbReference type="RuleBase" id="RU003844"/>
    </source>
</evidence>
<feature type="region of interest" description="Disordered" evidence="4">
    <location>
        <begin position="146"/>
        <end position="173"/>
    </location>
</feature>
<keyword evidence="6" id="KW-1185">Reference proteome</keyword>
<feature type="compositionally biased region" description="Polar residues" evidence="4">
    <location>
        <begin position="149"/>
        <end position="169"/>
    </location>
</feature>
<reference evidence="5 6" key="1">
    <citation type="submission" date="2021-06" db="EMBL/GenBank/DDBJ databases">
        <authorList>
            <person name="Palmer J.M."/>
        </authorList>
    </citation>
    <scope>NUCLEOTIDE SEQUENCE [LARGE SCALE GENOMIC DNA]</scope>
    <source>
        <strain evidence="5 6">GA_2019</strain>
        <tissue evidence="5">Muscle</tissue>
    </source>
</reference>
<dbReference type="InterPro" id="IPR000648">
    <property type="entry name" value="Oxysterol-bd"/>
</dbReference>
<dbReference type="Pfam" id="PF01237">
    <property type="entry name" value="Oxysterol_BP"/>
    <property type="match status" value="1"/>
</dbReference>
<feature type="compositionally biased region" description="Acidic residues" evidence="4">
    <location>
        <begin position="20"/>
        <end position="34"/>
    </location>
</feature>
<dbReference type="PANTHER" id="PTHR10972:SF47">
    <property type="entry name" value="OXYSTEROL-BINDING PROTEIN-RELATED PROTEIN 10"/>
    <property type="match status" value="1"/>
</dbReference>
<dbReference type="EMBL" id="JAHRIO010091341">
    <property type="protein sequence ID" value="MEQ2188653.1"/>
    <property type="molecule type" value="Genomic_DNA"/>
</dbReference>
<keyword evidence="3" id="KW-0813">Transport</keyword>
<evidence type="ECO:0000256" key="3">
    <source>
        <dbReference type="RuleBase" id="RU003845"/>
    </source>
</evidence>
<evidence type="ECO:0000313" key="5">
    <source>
        <dbReference type="EMBL" id="MEQ2188653.1"/>
    </source>
</evidence>
<evidence type="ECO:0000256" key="1">
    <source>
        <dbReference type="ARBA" id="ARBA00023121"/>
    </source>
</evidence>
<name>A0ABV0PZB0_9TELE</name>
<keyword evidence="1" id="KW-0446">Lipid-binding</keyword>
<dbReference type="Gene3D" id="2.40.160.120">
    <property type="match status" value="1"/>
</dbReference>
<dbReference type="PANTHER" id="PTHR10972">
    <property type="entry name" value="OXYSTEROL-BINDING PROTEIN-RELATED"/>
    <property type="match status" value="1"/>
</dbReference>
<keyword evidence="3" id="KW-0445">Lipid transport</keyword>
<dbReference type="Gene3D" id="1.10.287.2720">
    <property type="match status" value="1"/>
</dbReference>
<dbReference type="PROSITE" id="PS01013">
    <property type="entry name" value="OSBP"/>
    <property type="match status" value="1"/>
</dbReference>
<dbReference type="InterPro" id="IPR037239">
    <property type="entry name" value="OSBP_sf"/>
</dbReference>